<dbReference type="NCBIfam" id="TIGR00567">
    <property type="entry name" value="3mg"/>
    <property type="match status" value="1"/>
</dbReference>
<reference evidence="6 7" key="1">
    <citation type="submission" date="2016-11" db="EMBL/GenBank/DDBJ databases">
        <authorList>
            <person name="Jaros S."/>
            <person name="Januszkiewicz K."/>
            <person name="Wedrychowicz H."/>
        </authorList>
    </citation>
    <scope>NUCLEOTIDE SEQUENCE [LARGE SCALE GENOMIC DNA]</scope>
    <source>
        <strain evidence="6 7">DSM 6191</strain>
    </source>
</reference>
<evidence type="ECO:0000256" key="4">
    <source>
        <dbReference type="ARBA" id="ARBA00023204"/>
    </source>
</evidence>
<dbReference type="GO" id="GO:0003677">
    <property type="term" value="F:DNA binding"/>
    <property type="evidence" value="ECO:0007669"/>
    <property type="project" value="InterPro"/>
</dbReference>
<protein>
    <recommendedName>
        <fullName evidence="5">Putative 3-methyladenine DNA glycosylase</fullName>
        <ecNumber evidence="5">3.2.2.-</ecNumber>
    </recommendedName>
</protein>
<dbReference type="AlphaFoldDB" id="A0A1M5ZCC3"/>
<evidence type="ECO:0000313" key="6">
    <source>
        <dbReference type="EMBL" id="SHI21857.1"/>
    </source>
</evidence>
<dbReference type="HAMAP" id="MF_00527">
    <property type="entry name" value="3MGH"/>
    <property type="match status" value="1"/>
</dbReference>
<evidence type="ECO:0000256" key="2">
    <source>
        <dbReference type="ARBA" id="ARBA00022763"/>
    </source>
</evidence>
<dbReference type="SUPFAM" id="SSF50486">
    <property type="entry name" value="FMT C-terminal domain-like"/>
    <property type="match status" value="1"/>
</dbReference>
<dbReference type="RefSeq" id="WP_073020298.1">
    <property type="nucleotide sequence ID" value="NZ_FQXU01000008.1"/>
</dbReference>
<sequence length="205" mass="23212">MRLERDFFARDTLIVAKELLGKVIVREIDGVRLSGKIVETEGYIGSIDKASHAYGGKKTPRVEPLYGEPGISYVFSIYGMYECFNVISKEKGSPEGILIRAVEPIDGLEKIAQNRFRKSYDTLTAKEIKNLTNGPSKLCIALDINKKVHNFMDLVKSKELYIEDGDIINSSDIVETTRVGIDYAEEAVDFPWRFYVKNNIYVSKK</sequence>
<evidence type="ECO:0000256" key="1">
    <source>
        <dbReference type="ARBA" id="ARBA00009232"/>
    </source>
</evidence>
<comment type="similarity">
    <text evidence="1 5">Belongs to the DNA glycosylase MPG family.</text>
</comment>
<dbReference type="GO" id="GO:0003905">
    <property type="term" value="F:alkylbase DNA N-glycosylase activity"/>
    <property type="evidence" value="ECO:0007669"/>
    <property type="project" value="InterPro"/>
</dbReference>
<dbReference type="EC" id="3.2.2.-" evidence="5"/>
<dbReference type="FunFam" id="3.10.300.10:FF:000001">
    <property type="entry name" value="Putative 3-methyladenine DNA glycosylase"/>
    <property type="match status" value="1"/>
</dbReference>
<dbReference type="CDD" id="cd00540">
    <property type="entry name" value="AAG"/>
    <property type="match status" value="1"/>
</dbReference>
<dbReference type="Gene3D" id="3.10.300.10">
    <property type="entry name" value="Methylpurine-DNA glycosylase (MPG)"/>
    <property type="match status" value="1"/>
</dbReference>
<dbReference type="PANTHER" id="PTHR10429:SF0">
    <property type="entry name" value="DNA-3-METHYLADENINE GLYCOSYLASE"/>
    <property type="match status" value="1"/>
</dbReference>
<dbReference type="InterPro" id="IPR036995">
    <property type="entry name" value="MPG_sf"/>
</dbReference>
<keyword evidence="3 5" id="KW-0378">Hydrolase</keyword>
<accession>A0A1M5ZCC3</accession>
<gene>
    <name evidence="6" type="ORF">SAMN02745941_02779</name>
</gene>
<evidence type="ECO:0000313" key="7">
    <source>
        <dbReference type="Proteomes" id="UP000184241"/>
    </source>
</evidence>
<dbReference type="Pfam" id="PF02245">
    <property type="entry name" value="Pur_DNA_glyco"/>
    <property type="match status" value="1"/>
</dbReference>
<dbReference type="EMBL" id="FQXU01000008">
    <property type="protein sequence ID" value="SHI21857.1"/>
    <property type="molecule type" value="Genomic_DNA"/>
</dbReference>
<proteinExistence type="inferred from homology"/>
<dbReference type="NCBIfam" id="NF002001">
    <property type="entry name" value="PRK00802.1-1"/>
    <property type="match status" value="1"/>
</dbReference>
<dbReference type="PANTHER" id="PTHR10429">
    <property type="entry name" value="DNA-3-METHYLADENINE GLYCOSYLASE"/>
    <property type="match status" value="1"/>
</dbReference>
<evidence type="ECO:0000256" key="3">
    <source>
        <dbReference type="ARBA" id="ARBA00022801"/>
    </source>
</evidence>
<dbReference type="InterPro" id="IPR011034">
    <property type="entry name" value="Formyl_transferase-like_C_sf"/>
</dbReference>
<evidence type="ECO:0000256" key="5">
    <source>
        <dbReference type="HAMAP-Rule" id="MF_00527"/>
    </source>
</evidence>
<organism evidence="6 7">
    <name type="scientific">Clostridium intestinale DSM 6191</name>
    <dbReference type="NCBI Taxonomy" id="1121320"/>
    <lineage>
        <taxon>Bacteria</taxon>
        <taxon>Bacillati</taxon>
        <taxon>Bacillota</taxon>
        <taxon>Clostridia</taxon>
        <taxon>Eubacteriales</taxon>
        <taxon>Clostridiaceae</taxon>
        <taxon>Clostridium</taxon>
    </lineage>
</organism>
<keyword evidence="2 5" id="KW-0227">DNA damage</keyword>
<keyword evidence="4 5" id="KW-0234">DNA repair</keyword>
<dbReference type="Proteomes" id="UP000184241">
    <property type="component" value="Unassembled WGS sequence"/>
</dbReference>
<dbReference type="InterPro" id="IPR003180">
    <property type="entry name" value="MPG"/>
</dbReference>
<dbReference type="GO" id="GO:0006284">
    <property type="term" value="P:base-excision repair"/>
    <property type="evidence" value="ECO:0007669"/>
    <property type="project" value="InterPro"/>
</dbReference>
<name>A0A1M5ZCC3_9CLOT</name>